<evidence type="ECO:0000256" key="2">
    <source>
        <dbReference type="ARBA" id="ARBA00022592"/>
    </source>
</evidence>
<dbReference type="GO" id="GO:0006817">
    <property type="term" value="P:phosphate ion transport"/>
    <property type="evidence" value="ECO:0007669"/>
    <property type="project" value="UniProtKB-KW"/>
</dbReference>
<keyword evidence="2" id="KW-0813">Transport</keyword>
<dbReference type="EMBL" id="UHIA01000004">
    <property type="protein sequence ID" value="SUO98031.1"/>
    <property type="molecule type" value="Genomic_DNA"/>
</dbReference>
<dbReference type="InterPro" id="IPR038078">
    <property type="entry name" value="PhoU-like_sf"/>
</dbReference>
<accession>A0A380N286</accession>
<feature type="domain" description="PhoU" evidence="3">
    <location>
        <begin position="35"/>
        <end position="114"/>
    </location>
</feature>
<gene>
    <name evidence="4" type="primary">phoU</name>
    <name evidence="4" type="ORF">NCTC10717_01770</name>
</gene>
<proteinExistence type="inferred from homology"/>
<name>A0A380N286_9GAMM</name>
<dbReference type="SUPFAM" id="SSF109755">
    <property type="entry name" value="PhoU-like"/>
    <property type="match status" value="1"/>
</dbReference>
<reference evidence="4 5" key="1">
    <citation type="submission" date="2018-06" db="EMBL/GenBank/DDBJ databases">
        <authorList>
            <consortium name="Pathogen Informatics"/>
            <person name="Doyle S."/>
        </authorList>
    </citation>
    <scope>NUCLEOTIDE SEQUENCE [LARGE SCALE GENOMIC DNA]</scope>
    <source>
        <strain evidence="4 5">NCTC10717</strain>
    </source>
</reference>
<evidence type="ECO:0000259" key="3">
    <source>
        <dbReference type="Pfam" id="PF01895"/>
    </source>
</evidence>
<dbReference type="InterPro" id="IPR026022">
    <property type="entry name" value="PhoU_dom"/>
</dbReference>
<dbReference type="PANTHER" id="PTHR42930:SF3">
    <property type="entry name" value="PHOSPHATE-SPECIFIC TRANSPORT SYSTEM ACCESSORY PROTEIN PHOU"/>
    <property type="match status" value="1"/>
</dbReference>
<dbReference type="AlphaFoldDB" id="A0A380N286"/>
<evidence type="ECO:0000256" key="1">
    <source>
        <dbReference type="ARBA" id="ARBA00008107"/>
    </source>
</evidence>
<keyword evidence="5" id="KW-1185">Reference proteome</keyword>
<dbReference type="Proteomes" id="UP000254575">
    <property type="component" value="Unassembled WGS sequence"/>
</dbReference>
<evidence type="ECO:0000313" key="5">
    <source>
        <dbReference type="Proteomes" id="UP000254575"/>
    </source>
</evidence>
<dbReference type="GO" id="GO:0045936">
    <property type="term" value="P:negative regulation of phosphate metabolic process"/>
    <property type="evidence" value="ECO:0007669"/>
    <property type="project" value="InterPro"/>
</dbReference>
<protein>
    <submittedName>
        <fullName evidence="4">Phosphate transport system protein phoU</fullName>
    </submittedName>
</protein>
<dbReference type="Pfam" id="PF01895">
    <property type="entry name" value="PhoU"/>
    <property type="match status" value="1"/>
</dbReference>
<dbReference type="InterPro" id="IPR028366">
    <property type="entry name" value="PhoU"/>
</dbReference>
<dbReference type="PANTHER" id="PTHR42930">
    <property type="entry name" value="PHOSPHATE-SPECIFIC TRANSPORT SYSTEM ACCESSORY PROTEIN PHOU"/>
    <property type="match status" value="1"/>
</dbReference>
<sequence>MERIGDECCKIARFLKNSEVELENAIWKELRPATRLAKNLLSRTIDILARNDTEAAYILIKDDEELDVQYHNAIRVISSYMIEDTSKITQGIDVLMAAKALERIGDHCINIAESTIFATEGEDIRKHAKRDIRASSR</sequence>
<organism evidence="4 5">
    <name type="scientific">Suttonella indologenes</name>
    <dbReference type="NCBI Taxonomy" id="13276"/>
    <lineage>
        <taxon>Bacteria</taxon>
        <taxon>Pseudomonadati</taxon>
        <taxon>Pseudomonadota</taxon>
        <taxon>Gammaproteobacteria</taxon>
        <taxon>Cardiobacteriales</taxon>
        <taxon>Cardiobacteriaceae</taxon>
        <taxon>Suttonella</taxon>
    </lineage>
</organism>
<keyword evidence="2" id="KW-0592">Phosphate transport</keyword>
<dbReference type="Gene3D" id="1.20.58.220">
    <property type="entry name" value="Phosphate transport system protein phou homolog 2, domain 2"/>
    <property type="match status" value="1"/>
</dbReference>
<dbReference type="GO" id="GO:0030643">
    <property type="term" value="P:intracellular phosphate ion homeostasis"/>
    <property type="evidence" value="ECO:0007669"/>
    <property type="project" value="InterPro"/>
</dbReference>
<evidence type="ECO:0000313" key="4">
    <source>
        <dbReference type="EMBL" id="SUO98031.1"/>
    </source>
</evidence>
<comment type="similarity">
    <text evidence="1">Belongs to the PhoU family.</text>
</comment>